<sequence length="44" mass="4852">MFLRGPDSEVVPLTSLAGPKHLELLKADAYRKIFEEAFSGMKTG</sequence>
<organism evidence="1 2">
    <name type="scientific">Mesobacillus selenatarsenatis (strain DSM 18680 / JCM 14380 / FERM P-15431 / SF-1)</name>
    <dbReference type="NCBI Taxonomy" id="1321606"/>
    <lineage>
        <taxon>Bacteria</taxon>
        <taxon>Bacillati</taxon>
        <taxon>Bacillota</taxon>
        <taxon>Bacilli</taxon>
        <taxon>Bacillales</taxon>
        <taxon>Bacillaceae</taxon>
        <taxon>Mesobacillus</taxon>
    </lineage>
</organism>
<dbReference type="EMBL" id="BASE01000076">
    <property type="protein sequence ID" value="GAM15217.1"/>
    <property type="molecule type" value="Genomic_DNA"/>
</dbReference>
<dbReference type="STRING" id="1321606.SAMD00020551_3373"/>
<name>A0A0A8X847_MESS1</name>
<comment type="caution">
    <text evidence="1">The sequence shown here is derived from an EMBL/GenBank/DDBJ whole genome shotgun (WGS) entry which is preliminary data.</text>
</comment>
<keyword evidence="2" id="KW-1185">Reference proteome</keyword>
<dbReference type="AlphaFoldDB" id="A0A0A8X847"/>
<protein>
    <submittedName>
        <fullName evidence="1">Uncharacterized protein</fullName>
    </submittedName>
</protein>
<accession>A0A0A8X847</accession>
<gene>
    <name evidence="1" type="ORF">SAMD00020551_3373</name>
</gene>
<proteinExistence type="predicted"/>
<dbReference type="RefSeq" id="WP_269745754.1">
    <property type="nucleotide sequence ID" value="NZ_BASE01000076.1"/>
</dbReference>
<reference evidence="1 2" key="1">
    <citation type="submission" date="2013-06" db="EMBL/GenBank/DDBJ databases">
        <title>Whole genome shotgun sequence of Bacillus selenatarsenatis SF-1.</title>
        <authorList>
            <person name="Kuroda M."/>
            <person name="Sei K."/>
            <person name="Yamashita M."/>
            <person name="Ike M."/>
        </authorList>
    </citation>
    <scope>NUCLEOTIDE SEQUENCE [LARGE SCALE GENOMIC DNA]</scope>
    <source>
        <strain evidence="1 2">SF-1</strain>
    </source>
</reference>
<evidence type="ECO:0000313" key="1">
    <source>
        <dbReference type="EMBL" id="GAM15217.1"/>
    </source>
</evidence>
<dbReference type="Proteomes" id="UP000031014">
    <property type="component" value="Unassembled WGS sequence"/>
</dbReference>
<evidence type="ECO:0000313" key="2">
    <source>
        <dbReference type="Proteomes" id="UP000031014"/>
    </source>
</evidence>